<dbReference type="EMBL" id="LUAW01000026">
    <property type="protein sequence ID" value="KYQ71427.1"/>
    <property type="molecule type" value="Genomic_DNA"/>
</dbReference>
<accession>A0A151Y058</accession>
<dbReference type="STRING" id="1806892.AZH43_14485"/>
<dbReference type="Proteomes" id="UP000076276">
    <property type="component" value="Unassembled WGS sequence"/>
</dbReference>
<gene>
    <name evidence="1" type="ORF">AZH43_14485</name>
</gene>
<evidence type="ECO:0000313" key="1">
    <source>
        <dbReference type="EMBL" id="KYQ71427.1"/>
    </source>
</evidence>
<sequence length="147" mass="17705">MNYEIKNSYFHKIIRDQKFSEFSEVRYSCFLILDYLIVAGRDLEVSFSFDELRENIDQKISDEDFITSVFYLTREDIKILDQGFSAWKAVEDRYVEVRKEKVLRMINSKQFSHPYTGIELTEDQFFEEVIPFFAVTKYFLDHKNDSI</sequence>
<dbReference type="OrthoDB" id="6690840at2"/>
<proteinExistence type="predicted"/>
<protein>
    <submittedName>
        <fullName evidence="1">Uncharacterized protein</fullName>
    </submittedName>
</protein>
<name>A0A151Y058_9GAMM</name>
<organism evidence="1 2">
    <name type="scientific">Acinetobacter pragensis</name>
    <dbReference type="NCBI Taxonomy" id="1806892"/>
    <lineage>
        <taxon>Bacteria</taxon>
        <taxon>Pseudomonadati</taxon>
        <taxon>Pseudomonadota</taxon>
        <taxon>Gammaproteobacteria</taxon>
        <taxon>Moraxellales</taxon>
        <taxon>Moraxellaceae</taxon>
        <taxon>Acinetobacter</taxon>
    </lineage>
</organism>
<evidence type="ECO:0000313" key="2">
    <source>
        <dbReference type="Proteomes" id="UP000076276"/>
    </source>
</evidence>
<reference evidence="1 2" key="1">
    <citation type="submission" date="2016-03" db="EMBL/GenBank/DDBJ databases">
        <title>Acinetobacter genomospecies 28 strain ANC 4149.</title>
        <authorList>
            <person name="Radolfova-Krizova L."/>
            <person name="Nemec A."/>
        </authorList>
    </citation>
    <scope>NUCLEOTIDE SEQUENCE [LARGE SCALE GENOMIC DNA]</scope>
    <source>
        <strain evidence="1 2">ANC 4149</strain>
    </source>
</reference>
<comment type="caution">
    <text evidence="1">The sequence shown here is derived from an EMBL/GenBank/DDBJ whole genome shotgun (WGS) entry which is preliminary data.</text>
</comment>
<dbReference type="RefSeq" id="WP_067670010.1">
    <property type="nucleotide sequence ID" value="NZ_CBCSIK010000006.1"/>
</dbReference>
<keyword evidence="2" id="KW-1185">Reference proteome</keyword>
<dbReference type="AlphaFoldDB" id="A0A151Y058"/>